<proteinExistence type="predicted"/>
<organism evidence="1 2">
    <name type="scientific">Oikopleura dioica</name>
    <name type="common">Tunicate</name>
    <dbReference type="NCBI Taxonomy" id="34765"/>
    <lineage>
        <taxon>Eukaryota</taxon>
        <taxon>Metazoa</taxon>
        <taxon>Chordata</taxon>
        <taxon>Tunicata</taxon>
        <taxon>Appendicularia</taxon>
        <taxon>Copelata</taxon>
        <taxon>Oikopleuridae</taxon>
        <taxon>Oikopleura</taxon>
    </lineage>
</organism>
<dbReference type="EMBL" id="OU015569">
    <property type="protein sequence ID" value="CAG5098800.1"/>
    <property type="molecule type" value="Genomic_DNA"/>
</dbReference>
<keyword evidence="2" id="KW-1185">Reference proteome</keyword>
<protein>
    <submittedName>
        <fullName evidence="1">Oidioi.mRNA.OKI2018_I69.XSR.g15988.t1.cds</fullName>
    </submittedName>
</protein>
<sequence length="120" mass="13723">MNWRVEVVAEKTGVEFPTSKKEKKKLMKFYEKTNPNLIQQAVSSDELIDNDFYRKSTPARMFRTSSDFRMISGSVSNSFNGGPALETYIEAADRNQQRGELPFTRNSLGGLEILDQTRHV</sequence>
<reference evidence="1 2" key="1">
    <citation type="submission" date="2021-04" db="EMBL/GenBank/DDBJ databases">
        <authorList>
            <person name="Bliznina A."/>
        </authorList>
    </citation>
    <scope>NUCLEOTIDE SEQUENCE [LARGE SCALE GENOMIC DNA]</scope>
</reference>
<accession>A0ABN7SJQ9</accession>
<dbReference type="Proteomes" id="UP001158576">
    <property type="component" value="Chromosome XSR"/>
</dbReference>
<evidence type="ECO:0000313" key="1">
    <source>
        <dbReference type="EMBL" id="CAG5098800.1"/>
    </source>
</evidence>
<evidence type="ECO:0000313" key="2">
    <source>
        <dbReference type="Proteomes" id="UP001158576"/>
    </source>
</evidence>
<name>A0ABN7SJQ9_OIKDI</name>
<gene>
    <name evidence="1" type="ORF">OKIOD_LOCUS7546</name>
</gene>